<accession>A0ABU7KMQ4</accession>
<dbReference type="RefSeq" id="WP_330157519.1">
    <property type="nucleotide sequence ID" value="NZ_BAAAJA010000096.1"/>
</dbReference>
<proteinExistence type="predicted"/>
<evidence type="ECO:0000256" key="1">
    <source>
        <dbReference type="SAM" id="MobiDB-lite"/>
    </source>
</evidence>
<dbReference type="Proteomes" id="UP001348641">
    <property type="component" value="Unassembled WGS sequence"/>
</dbReference>
<reference evidence="2 3" key="1">
    <citation type="submission" date="2023-07" db="EMBL/GenBank/DDBJ databases">
        <authorList>
            <person name="Girao M."/>
            <person name="Carvalho M.F."/>
        </authorList>
    </citation>
    <scope>NUCLEOTIDE SEQUENCE [LARGE SCALE GENOMIC DNA]</scope>
    <source>
        <strain evidence="2 3">66/93</strain>
    </source>
</reference>
<feature type="region of interest" description="Disordered" evidence="1">
    <location>
        <begin position="1"/>
        <end position="45"/>
    </location>
</feature>
<sequence>MEDDEKQQDTAPAPRGWSKASKRRAAARRRSIPGGDGDGTEHTPAIPFTAVLSVRDGTHHITVHTATLERALSTPLNLGIPPAEETRSAAQVAAELALASQGWTVIGGWDRSGPDWHADLIASPGA</sequence>
<evidence type="ECO:0000313" key="3">
    <source>
        <dbReference type="Proteomes" id="UP001348641"/>
    </source>
</evidence>
<name>A0ABU7KMQ4_9ACTN</name>
<organism evidence="2 3">
    <name type="scientific">Nocardiopsis tropica</name>
    <dbReference type="NCBI Taxonomy" id="109330"/>
    <lineage>
        <taxon>Bacteria</taxon>
        <taxon>Bacillati</taxon>
        <taxon>Actinomycetota</taxon>
        <taxon>Actinomycetes</taxon>
        <taxon>Streptosporangiales</taxon>
        <taxon>Nocardiopsidaceae</taxon>
        <taxon>Nocardiopsis</taxon>
    </lineage>
</organism>
<feature type="compositionally biased region" description="Basic residues" evidence="1">
    <location>
        <begin position="20"/>
        <end position="31"/>
    </location>
</feature>
<gene>
    <name evidence="2" type="ORF">Q8A49_07280</name>
</gene>
<dbReference type="EMBL" id="JAUUCC010000013">
    <property type="protein sequence ID" value="MEE2050294.1"/>
    <property type="molecule type" value="Genomic_DNA"/>
</dbReference>
<evidence type="ECO:0000313" key="2">
    <source>
        <dbReference type="EMBL" id="MEE2050294.1"/>
    </source>
</evidence>
<comment type="caution">
    <text evidence="2">The sequence shown here is derived from an EMBL/GenBank/DDBJ whole genome shotgun (WGS) entry which is preliminary data.</text>
</comment>
<protein>
    <submittedName>
        <fullName evidence="2">Uncharacterized protein</fullName>
    </submittedName>
</protein>